<reference evidence="2" key="1">
    <citation type="journal article" date="2023" name="G3 (Bethesda)">
        <title>Genome assembly and association tests identify interacting loci associated with vigor, precocity, and sex in interspecific pistachio rootstocks.</title>
        <authorList>
            <person name="Palmer W."/>
            <person name="Jacygrad E."/>
            <person name="Sagayaradj S."/>
            <person name="Cavanaugh K."/>
            <person name="Han R."/>
            <person name="Bertier L."/>
            <person name="Beede B."/>
            <person name="Kafkas S."/>
            <person name="Golino D."/>
            <person name="Preece J."/>
            <person name="Michelmore R."/>
        </authorList>
    </citation>
    <scope>NUCLEOTIDE SEQUENCE [LARGE SCALE GENOMIC DNA]</scope>
</reference>
<accession>A0ACC1BAI2</accession>
<proteinExistence type="predicted"/>
<keyword evidence="2" id="KW-1185">Reference proteome</keyword>
<gene>
    <name evidence="1" type="ORF">Patl1_16475</name>
</gene>
<dbReference type="EMBL" id="CM047902">
    <property type="protein sequence ID" value="KAJ0095843.1"/>
    <property type="molecule type" value="Genomic_DNA"/>
</dbReference>
<name>A0ACC1BAI2_9ROSI</name>
<organism evidence="1 2">
    <name type="scientific">Pistacia atlantica</name>
    <dbReference type="NCBI Taxonomy" id="434234"/>
    <lineage>
        <taxon>Eukaryota</taxon>
        <taxon>Viridiplantae</taxon>
        <taxon>Streptophyta</taxon>
        <taxon>Embryophyta</taxon>
        <taxon>Tracheophyta</taxon>
        <taxon>Spermatophyta</taxon>
        <taxon>Magnoliopsida</taxon>
        <taxon>eudicotyledons</taxon>
        <taxon>Gunneridae</taxon>
        <taxon>Pentapetalae</taxon>
        <taxon>rosids</taxon>
        <taxon>malvids</taxon>
        <taxon>Sapindales</taxon>
        <taxon>Anacardiaceae</taxon>
        <taxon>Pistacia</taxon>
    </lineage>
</organism>
<dbReference type="Proteomes" id="UP001164250">
    <property type="component" value="Chromosome 6"/>
</dbReference>
<sequence>MNSSSIEPEIKSATPSPSSYPTSAKQPLTEGQWSTGLYDCCHDPSNCLITCCCPCITFGQVAEIIDRGNTACKLQGLVYYAMAAIGCGWLYGGAYRSKLRRLFSLPEAPCRDWVVHCFCCICSLTQEYRELKNRGADPSIGWKANVEKWNREGLKPPIVAPDMCRN</sequence>
<evidence type="ECO:0000313" key="1">
    <source>
        <dbReference type="EMBL" id="KAJ0095843.1"/>
    </source>
</evidence>
<evidence type="ECO:0000313" key="2">
    <source>
        <dbReference type="Proteomes" id="UP001164250"/>
    </source>
</evidence>
<comment type="caution">
    <text evidence="1">The sequence shown here is derived from an EMBL/GenBank/DDBJ whole genome shotgun (WGS) entry which is preliminary data.</text>
</comment>
<protein>
    <submittedName>
        <fullName evidence="1">Uncharacterized protein</fullName>
    </submittedName>
</protein>